<feature type="chain" id="PRO_5039371143" description="Bacterial surface antigen (D15) domain-containing protein" evidence="6">
    <location>
        <begin position="22"/>
        <end position="779"/>
    </location>
</feature>
<comment type="subcellular location">
    <subcellularLocation>
        <location evidence="1">Membrane</location>
    </subcellularLocation>
</comment>
<evidence type="ECO:0000256" key="1">
    <source>
        <dbReference type="ARBA" id="ARBA00004370"/>
    </source>
</evidence>
<keyword evidence="2" id="KW-0812">Transmembrane</keyword>
<dbReference type="PANTHER" id="PTHR12815:SF47">
    <property type="entry name" value="TRANSLOCATION AND ASSEMBLY MODULE SUBUNIT TAMA"/>
    <property type="match status" value="1"/>
</dbReference>
<gene>
    <name evidence="8" type="ORF">E7101_11985</name>
</gene>
<evidence type="ECO:0000313" key="8">
    <source>
        <dbReference type="EMBL" id="MBE6271648.1"/>
    </source>
</evidence>
<feature type="domain" description="Bacterial surface antigen (D15)" evidence="7">
    <location>
        <begin position="588"/>
        <end position="757"/>
    </location>
</feature>
<protein>
    <recommendedName>
        <fullName evidence="7">Bacterial surface antigen (D15) domain-containing protein</fullName>
    </recommendedName>
</protein>
<evidence type="ECO:0000256" key="2">
    <source>
        <dbReference type="ARBA" id="ARBA00022692"/>
    </source>
</evidence>
<dbReference type="GO" id="GO:0019867">
    <property type="term" value="C:outer membrane"/>
    <property type="evidence" value="ECO:0007669"/>
    <property type="project" value="InterPro"/>
</dbReference>
<evidence type="ECO:0000256" key="4">
    <source>
        <dbReference type="ARBA" id="ARBA00023136"/>
    </source>
</evidence>
<dbReference type="AlphaFoldDB" id="A0A9D5P6C4"/>
<accession>A0A9D5P6C4</accession>
<dbReference type="InterPro" id="IPR039910">
    <property type="entry name" value="D15-like"/>
</dbReference>
<evidence type="ECO:0000313" key="9">
    <source>
        <dbReference type="Proteomes" id="UP000806522"/>
    </source>
</evidence>
<evidence type="ECO:0000256" key="6">
    <source>
        <dbReference type="SAM" id="SignalP"/>
    </source>
</evidence>
<evidence type="ECO:0000256" key="3">
    <source>
        <dbReference type="ARBA" id="ARBA00022729"/>
    </source>
</evidence>
<keyword evidence="3 6" id="KW-0732">Signal</keyword>
<dbReference type="Pfam" id="PF01103">
    <property type="entry name" value="Omp85"/>
    <property type="match status" value="1"/>
</dbReference>
<keyword evidence="4" id="KW-0472">Membrane</keyword>
<dbReference type="PANTHER" id="PTHR12815">
    <property type="entry name" value="SORTING AND ASSEMBLY MACHINERY SAMM50 PROTEIN FAMILY MEMBER"/>
    <property type="match status" value="1"/>
</dbReference>
<keyword evidence="5" id="KW-0998">Cell outer membrane</keyword>
<evidence type="ECO:0000259" key="7">
    <source>
        <dbReference type="Pfam" id="PF01103"/>
    </source>
</evidence>
<name>A0A9D5P6C4_XYLRU</name>
<evidence type="ECO:0000256" key="5">
    <source>
        <dbReference type="ARBA" id="ARBA00023237"/>
    </source>
</evidence>
<dbReference type="InterPro" id="IPR000184">
    <property type="entry name" value="Bac_surfAg_D15"/>
</dbReference>
<reference evidence="8" key="1">
    <citation type="submission" date="2019-04" db="EMBL/GenBank/DDBJ databases">
        <title>Evolution of Biomass-Degrading Anaerobic Consortia Revealed by Metagenomics.</title>
        <authorList>
            <person name="Peng X."/>
        </authorList>
    </citation>
    <scope>NUCLEOTIDE SEQUENCE</scope>
    <source>
        <strain evidence="8">SIG140</strain>
    </source>
</reference>
<organism evidence="8 9">
    <name type="scientific">Xylanibacter ruminicola</name>
    <name type="common">Prevotella ruminicola</name>
    <dbReference type="NCBI Taxonomy" id="839"/>
    <lineage>
        <taxon>Bacteria</taxon>
        <taxon>Pseudomonadati</taxon>
        <taxon>Bacteroidota</taxon>
        <taxon>Bacteroidia</taxon>
        <taxon>Bacteroidales</taxon>
        <taxon>Prevotellaceae</taxon>
        <taxon>Xylanibacter</taxon>
    </lineage>
</organism>
<feature type="signal peptide" evidence="6">
    <location>
        <begin position="1"/>
        <end position="21"/>
    </location>
</feature>
<comment type="caution">
    <text evidence="8">The sequence shown here is derived from an EMBL/GenBank/DDBJ whole genome shotgun (WGS) entry which is preliminary data.</text>
</comment>
<proteinExistence type="predicted"/>
<sequence>MRRSKYLYVAMALCMASCSMTKNTPEGEQLFTGISKIAYDDDKEYEVEAYDAHLEATKVEVEAALATEPNGSLFGSSYYTVPWSWHLWVYNTFSGKDSPFAKWMTKSFGKAPVLMSQVNPALRSSVARSVLRNHGFFRGDVSYELVPSRNPKKSKIGYVVHLDSLFTLDTVNYVNFPSAIQQLIDSTREESLIKSQAPFSINNLDAERTRISTLLRNNGYYYYNSGYASYLADTFAIENKAQLRFQLAEGVPEAALHKWYIGKVDVNFRKSAREELTDSIQRRALTIHFNGKKSPIMPRVVLRNLSLRSRQEYSYEKYMESASRINATGVFASSDFQFIPRPDTDTLDLRLNCIFDKPYDFYIEGNAIGRTSGRYGPEARIGITRRNAFHAGEKLDLNLHGAYEWQSGADADMNSYQYGADVSIEFPRIIAPFVHSDRVRRDKNGRPIRRRFFSTPTTYAKVSSDVIRRPDYYKMHIVSGEWTYRWQSSANSRHEFSPLTIKYQYMNSHTEKFDSVVANNPYLAATMEDYFIPKMRYTYMYTSPATKRHPIRWEFTIEESGNLTSLWDAVAGHPFSQQGKTLFKTPYSQFLRFETDFTKTWNLTPTSRLVGHISGGVIYNYGNSSEAPYSEYFYVGGANTIRAFGVRSIGPGAFDGTGLGRQLGYLIQIGETKLVGNLEYRTKLFGNLNGAVFLDAGNVWDFTDEFVPDGGFPTTLKDFVKQTALGTGIGLRYDMGFLVIRLDWGLALHYPYETDKSGYFNVPSFKGAHTLHFAVGYPF</sequence>
<dbReference type="Gene3D" id="3.10.20.310">
    <property type="entry name" value="membrane protein fhac"/>
    <property type="match status" value="1"/>
</dbReference>
<dbReference type="EMBL" id="SUYC01000015">
    <property type="protein sequence ID" value="MBE6271648.1"/>
    <property type="molecule type" value="Genomic_DNA"/>
</dbReference>
<dbReference type="Gene3D" id="2.40.160.50">
    <property type="entry name" value="membrane protein fhac: a member of the omp85/tpsb transporter family"/>
    <property type="match status" value="1"/>
</dbReference>
<dbReference type="Proteomes" id="UP000806522">
    <property type="component" value="Unassembled WGS sequence"/>
</dbReference>